<evidence type="ECO:0000256" key="1">
    <source>
        <dbReference type="ARBA" id="ARBA00006243"/>
    </source>
</evidence>
<evidence type="ECO:0000259" key="3">
    <source>
        <dbReference type="Pfam" id="PF00586"/>
    </source>
</evidence>
<evidence type="ECO:0000313" key="5">
    <source>
        <dbReference type="EMBL" id="BAL57729.1"/>
    </source>
</evidence>
<dbReference type="Gene3D" id="3.30.1330.10">
    <property type="entry name" value="PurM-like, N-terminal domain"/>
    <property type="match status" value="1"/>
</dbReference>
<dbReference type="Pfam" id="PF02769">
    <property type="entry name" value="AIRS_C"/>
    <property type="match status" value="1"/>
</dbReference>
<dbReference type="PANTHER" id="PTHR30303:SF0">
    <property type="entry name" value="CARBAMOYL DEHYDRATASE HYPE"/>
    <property type="match status" value="1"/>
</dbReference>
<dbReference type="InterPro" id="IPR011854">
    <property type="entry name" value="HypE"/>
</dbReference>
<dbReference type="SUPFAM" id="SSF56042">
    <property type="entry name" value="PurM C-terminal domain-like"/>
    <property type="match status" value="1"/>
</dbReference>
<sequence>MNIQEDFTLSCPIPISEYPQILLAHGGGGKLMHQLIEKVFGSAFANSYLDARHDGAVIPLKDLTPQSPSLKGRGSPPVGEGLGERSLAFTTDSYVVRPLFFPGGDIGKLAVYGTVNDLAMCGARPLFLSAGFILEEGLAMETLWKIVQSMREAAQTAHVQIVTGDTKVVDKGKGDGVFINTAGIGIIEHDLTISPKSVRPGDAVLLSGDIGRHGIAIMAVREGLAFESAIESDCAPLAEVVLKLLQEQIELHCLRDLTRGGLASALNEIAHAAQIHIAIDESTVPVREDVQGACEILGLDPLYVANEGRFVAFVALQDAERALNILRDFSDNAALIGQVAEQPTGLVTLKSRIGAHRILDMLSGEQLPRIC</sequence>
<dbReference type="PANTHER" id="PTHR30303">
    <property type="entry name" value="HYDROGENASE ISOENZYMES FORMATION PROTEIN HYPE"/>
    <property type="match status" value="1"/>
</dbReference>
<evidence type="ECO:0000259" key="4">
    <source>
        <dbReference type="Pfam" id="PF02769"/>
    </source>
</evidence>
<gene>
    <name evidence="5" type="ORF">HGMM_F52D02C08</name>
</gene>
<proteinExistence type="inferred from homology"/>
<comment type="similarity">
    <text evidence="1">Belongs to the HypE family.</text>
</comment>
<accession>H5SNJ3</accession>
<dbReference type="InterPro" id="IPR016188">
    <property type="entry name" value="PurM-like_N"/>
</dbReference>
<dbReference type="Gene3D" id="3.90.650.10">
    <property type="entry name" value="PurM-like C-terminal domain"/>
    <property type="match status" value="1"/>
</dbReference>
<feature type="domain" description="PurM-like C-terminal" evidence="4">
    <location>
        <begin position="199"/>
        <end position="345"/>
    </location>
</feature>
<dbReference type="AlphaFoldDB" id="H5SNJ3"/>
<dbReference type="InterPro" id="IPR036921">
    <property type="entry name" value="PurM-like_N_sf"/>
</dbReference>
<dbReference type="InterPro" id="IPR036676">
    <property type="entry name" value="PurM-like_C_sf"/>
</dbReference>
<protein>
    <submittedName>
        <fullName evidence="5">Hydrogenase expression/formation protein HypE</fullName>
    </submittedName>
</protein>
<dbReference type="PIRSF" id="PIRSF005644">
    <property type="entry name" value="Hdrgns_mtr_HypE"/>
    <property type="match status" value="1"/>
</dbReference>
<dbReference type="GO" id="GO:0051604">
    <property type="term" value="P:protein maturation"/>
    <property type="evidence" value="ECO:0007669"/>
    <property type="project" value="TreeGrafter"/>
</dbReference>
<evidence type="ECO:0000256" key="2">
    <source>
        <dbReference type="SAM" id="MobiDB-lite"/>
    </source>
</evidence>
<dbReference type="NCBIfam" id="TIGR02124">
    <property type="entry name" value="hypE"/>
    <property type="match status" value="1"/>
</dbReference>
<dbReference type="CDD" id="cd02197">
    <property type="entry name" value="HypE"/>
    <property type="match status" value="1"/>
</dbReference>
<name>H5SNJ3_9BACT</name>
<organism evidence="5">
    <name type="scientific">uncultured Acetothermia bacterium</name>
    <dbReference type="NCBI Taxonomy" id="236499"/>
    <lineage>
        <taxon>Bacteria</taxon>
        <taxon>Candidatus Bipolaricaulota</taxon>
        <taxon>environmental samples</taxon>
    </lineage>
</organism>
<dbReference type="Pfam" id="PF00586">
    <property type="entry name" value="AIRS"/>
    <property type="match status" value="1"/>
</dbReference>
<reference evidence="5" key="2">
    <citation type="journal article" date="2012" name="PLoS ONE">
        <title>A Deeply Branching Thermophilic Bacterium with an Ancient Acetyl-CoA Pathway Dominates a Subsurface Ecosystem.</title>
        <authorList>
            <person name="Takami H."/>
            <person name="Noguchi H."/>
            <person name="Takaki Y."/>
            <person name="Uchiyama I."/>
            <person name="Toyoda A."/>
            <person name="Nishi S."/>
            <person name="Chee G.-J."/>
            <person name="Arai W."/>
            <person name="Nunoura T."/>
            <person name="Itoh T."/>
            <person name="Hattori M."/>
            <person name="Takai K."/>
        </authorList>
    </citation>
    <scope>NUCLEOTIDE SEQUENCE</scope>
</reference>
<dbReference type="EMBL" id="AP011783">
    <property type="protein sequence ID" value="BAL57729.1"/>
    <property type="molecule type" value="Genomic_DNA"/>
</dbReference>
<reference evidence="5" key="1">
    <citation type="journal article" date="2005" name="Environ. Microbiol.">
        <title>Genetic and functional properties of uncultivated thermophilic crenarchaeotes from a subsurface gold mine as revealed by analysis of genome fragments.</title>
        <authorList>
            <person name="Nunoura T."/>
            <person name="Hirayama H."/>
            <person name="Takami H."/>
            <person name="Oida H."/>
            <person name="Nishi S."/>
            <person name="Shimamura S."/>
            <person name="Suzuki Y."/>
            <person name="Inagaki F."/>
            <person name="Takai K."/>
            <person name="Nealson K.H."/>
            <person name="Horikoshi K."/>
        </authorList>
    </citation>
    <scope>NUCLEOTIDE SEQUENCE</scope>
</reference>
<feature type="region of interest" description="Disordered" evidence="2">
    <location>
        <begin position="62"/>
        <end position="81"/>
    </location>
</feature>
<dbReference type="SUPFAM" id="SSF55326">
    <property type="entry name" value="PurM N-terminal domain-like"/>
    <property type="match status" value="1"/>
</dbReference>
<dbReference type="InterPro" id="IPR010918">
    <property type="entry name" value="PurM-like_C_dom"/>
</dbReference>
<feature type="domain" description="PurM-like N-terminal" evidence="3">
    <location>
        <begin position="84"/>
        <end position="187"/>
    </location>
</feature>